<evidence type="ECO:0000313" key="2">
    <source>
        <dbReference type="EMBL" id="TSE05393.1"/>
    </source>
</evidence>
<keyword evidence="1" id="KW-0812">Transmembrane</keyword>
<comment type="caution">
    <text evidence="2">The sequence shown here is derived from an EMBL/GenBank/DDBJ whole genome shotgun (WGS) entry which is preliminary data.</text>
</comment>
<gene>
    <name evidence="2" type="ORF">FOF46_22785</name>
</gene>
<accession>A0A554VEF2</accession>
<evidence type="ECO:0000313" key="3">
    <source>
        <dbReference type="Proteomes" id="UP000318833"/>
    </source>
</evidence>
<feature type="transmembrane region" description="Helical" evidence="1">
    <location>
        <begin position="133"/>
        <end position="153"/>
    </location>
</feature>
<keyword evidence="3" id="KW-1185">Reference proteome</keyword>
<evidence type="ECO:0000256" key="1">
    <source>
        <dbReference type="SAM" id="Phobius"/>
    </source>
</evidence>
<proteinExistence type="predicted"/>
<dbReference type="AlphaFoldDB" id="A0A554VEF2"/>
<name>A0A554VEF2_9FLAO</name>
<dbReference type="RefSeq" id="WP_143918043.1">
    <property type="nucleotide sequence ID" value="NZ_CANMXV010000067.1"/>
</dbReference>
<protein>
    <submittedName>
        <fullName evidence="2">Uncharacterized protein</fullName>
    </submittedName>
</protein>
<dbReference type="Proteomes" id="UP000318833">
    <property type="component" value="Unassembled WGS sequence"/>
</dbReference>
<dbReference type="EMBL" id="VLNR01000061">
    <property type="protein sequence ID" value="TSE05393.1"/>
    <property type="molecule type" value="Genomic_DNA"/>
</dbReference>
<organism evidence="2 3">
    <name type="scientific">Aquimarina algiphila</name>
    <dbReference type="NCBI Taxonomy" id="2047982"/>
    <lineage>
        <taxon>Bacteria</taxon>
        <taxon>Pseudomonadati</taxon>
        <taxon>Bacteroidota</taxon>
        <taxon>Flavobacteriia</taxon>
        <taxon>Flavobacteriales</taxon>
        <taxon>Flavobacteriaceae</taxon>
        <taxon>Aquimarina</taxon>
    </lineage>
</organism>
<sequence>MRKKYPLTKPVKTSWKKGKYVIIALLFCAIAFTPLIHTFLSKKIDRTYSIADTELHEGLNILDDTYEIEITDGKVTCFREYDSTIINRVFGWSNWRRFLLGGSGYFCLFFLTLFCVWIFTYKDRDDVLFQKTVIVVLSFFGLVSGWFTIYSLYPKPDIPYEAYYILLFIGSVLINTALFLFIRWAYKRQDKLSAKLTNATRKIQRLTHLISFRIYGRYVQTNDKKDYLEETLTEYHELKTENAAE</sequence>
<dbReference type="OrthoDB" id="1162744at2"/>
<keyword evidence="1" id="KW-0472">Membrane</keyword>
<feature type="transmembrane region" description="Helical" evidence="1">
    <location>
        <begin position="98"/>
        <end position="121"/>
    </location>
</feature>
<feature type="transmembrane region" description="Helical" evidence="1">
    <location>
        <begin position="20"/>
        <end position="40"/>
    </location>
</feature>
<feature type="transmembrane region" description="Helical" evidence="1">
    <location>
        <begin position="165"/>
        <end position="186"/>
    </location>
</feature>
<reference evidence="2 3" key="1">
    <citation type="submission" date="2019-07" db="EMBL/GenBank/DDBJ databases">
        <title>The draft genome sequence of Aquimarina algiphila M91.</title>
        <authorList>
            <person name="Meng X."/>
        </authorList>
    </citation>
    <scope>NUCLEOTIDE SEQUENCE [LARGE SCALE GENOMIC DNA]</scope>
    <source>
        <strain evidence="2 3">M91</strain>
    </source>
</reference>
<keyword evidence="1" id="KW-1133">Transmembrane helix</keyword>